<dbReference type="STRING" id="2903.R1CY09"/>
<dbReference type="SUPFAM" id="SSF90229">
    <property type="entry name" value="CCCH zinc finger"/>
    <property type="match status" value="1"/>
</dbReference>
<dbReference type="KEGG" id="ehx:EMIHUDRAFT_235476"/>
<dbReference type="eggNOG" id="KOG4197">
    <property type="taxonomic scope" value="Eukaryota"/>
</dbReference>
<dbReference type="GeneID" id="17273161"/>
<evidence type="ECO:0000256" key="1">
    <source>
        <dbReference type="ARBA" id="ARBA00022723"/>
    </source>
</evidence>
<dbReference type="Gene3D" id="3.40.50.150">
    <property type="entry name" value="Vaccinia Virus protein VP39"/>
    <property type="match status" value="1"/>
</dbReference>
<evidence type="ECO:0000256" key="2">
    <source>
        <dbReference type="ARBA" id="ARBA00022771"/>
    </source>
</evidence>
<organism evidence="6 7">
    <name type="scientific">Emiliania huxleyi (strain CCMP1516)</name>
    <dbReference type="NCBI Taxonomy" id="280463"/>
    <lineage>
        <taxon>Eukaryota</taxon>
        <taxon>Haptista</taxon>
        <taxon>Haptophyta</taxon>
        <taxon>Prymnesiophyceae</taxon>
        <taxon>Isochrysidales</taxon>
        <taxon>Noelaerhabdaceae</taxon>
        <taxon>Emiliania</taxon>
    </lineage>
</organism>
<dbReference type="EnsemblProtists" id="EOD27617">
    <property type="protein sequence ID" value="EOD27617"/>
    <property type="gene ID" value="EMIHUDRAFT_235476"/>
</dbReference>
<keyword evidence="2 4" id="KW-0863">Zinc-finger</keyword>
<evidence type="ECO:0000313" key="7">
    <source>
        <dbReference type="Proteomes" id="UP000013827"/>
    </source>
</evidence>
<dbReference type="Pfam" id="PF00642">
    <property type="entry name" value="zf-CCCH"/>
    <property type="match status" value="1"/>
</dbReference>
<dbReference type="Gene3D" id="1.20.120.1350">
    <property type="entry name" value="Pneumovirus matrix protein 2 (M2), zinc-binding domain"/>
    <property type="match status" value="1"/>
</dbReference>
<dbReference type="GO" id="GO:0008270">
    <property type="term" value="F:zinc ion binding"/>
    <property type="evidence" value="ECO:0007669"/>
    <property type="project" value="UniProtKB-KW"/>
</dbReference>
<dbReference type="PROSITE" id="PS50103">
    <property type="entry name" value="ZF_C3H1"/>
    <property type="match status" value="1"/>
</dbReference>
<dbReference type="SUPFAM" id="SSF53335">
    <property type="entry name" value="S-adenosyl-L-methionine-dependent methyltransferases"/>
    <property type="match status" value="1"/>
</dbReference>
<evidence type="ECO:0000313" key="6">
    <source>
        <dbReference type="EnsemblProtists" id="EOD27617"/>
    </source>
</evidence>
<proteinExistence type="predicted"/>
<dbReference type="InterPro" id="IPR000571">
    <property type="entry name" value="Znf_CCCH"/>
</dbReference>
<dbReference type="HOGENOM" id="CLU_824943_0_0_1"/>
<dbReference type="SMART" id="SM00356">
    <property type="entry name" value="ZnF_C3H1"/>
    <property type="match status" value="1"/>
</dbReference>
<keyword evidence="7" id="KW-1185">Reference proteome</keyword>
<dbReference type="InterPro" id="IPR029063">
    <property type="entry name" value="SAM-dependent_MTases_sf"/>
</dbReference>
<evidence type="ECO:0000256" key="4">
    <source>
        <dbReference type="PROSITE-ProRule" id="PRU00723"/>
    </source>
</evidence>
<dbReference type="Proteomes" id="UP000013827">
    <property type="component" value="Unassembled WGS sequence"/>
</dbReference>
<name>A0A0D3JVT2_EMIH1</name>
<reference evidence="6" key="2">
    <citation type="submission" date="2024-10" db="UniProtKB">
        <authorList>
            <consortium name="EnsemblProtists"/>
        </authorList>
    </citation>
    <scope>IDENTIFICATION</scope>
</reference>
<feature type="zinc finger region" description="C3H1-type" evidence="4">
    <location>
        <begin position="67"/>
        <end position="89"/>
    </location>
</feature>
<protein>
    <recommendedName>
        <fullName evidence="5">C3H1-type domain-containing protein</fullName>
    </recommendedName>
</protein>
<keyword evidence="1 4" id="KW-0479">Metal-binding</keyword>
<feature type="domain" description="C3H1-type" evidence="5">
    <location>
        <begin position="67"/>
        <end position="89"/>
    </location>
</feature>
<keyword evidence="3 4" id="KW-0862">Zinc</keyword>
<evidence type="ECO:0000259" key="5">
    <source>
        <dbReference type="PROSITE" id="PS50103"/>
    </source>
</evidence>
<sequence>MAGSAWRVVPDGVAHVALARLLSQSLALKELRAHVEARREERKERLKAVAAARSASPPPPPADAPLACSFWAAGRCERGANCRFYHDLSVVQLDEAAEEADATDAQAAMELHLSHTNALTSQYWIGLTRRRWSSTCRTPARCWARTRWHATHCDRRAGLAASFTRDGRIRWQRLFAAAADAGAANWVACELKHDRVASLLSRVALGRVDNLAVVGGDGVALLRDRDSLSHLTGSLLTPPLFDAAHRALRPSGRLTIFSDNHRYCCSLARLLGEMRRGAAAAGDAGRCFASVPLEGIRIFHGSPGAEGGFLVDEQSYFDRFWEHGQHADRFFLLLEKA</sequence>
<dbReference type="RefSeq" id="XP_005780046.1">
    <property type="nucleotide sequence ID" value="XM_005779989.1"/>
</dbReference>
<dbReference type="InterPro" id="IPR036855">
    <property type="entry name" value="Znf_CCCH_sf"/>
</dbReference>
<dbReference type="AlphaFoldDB" id="A0A0D3JVT2"/>
<evidence type="ECO:0000256" key="3">
    <source>
        <dbReference type="ARBA" id="ARBA00022833"/>
    </source>
</evidence>
<dbReference type="PaxDb" id="2903-EOD27617"/>
<accession>A0A0D3JVT2</accession>
<reference evidence="7" key="1">
    <citation type="journal article" date="2013" name="Nature">
        <title>Pan genome of the phytoplankton Emiliania underpins its global distribution.</title>
        <authorList>
            <person name="Read B.A."/>
            <person name="Kegel J."/>
            <person name="Klute M.J."/>
            <person name="Kuo A."/>
            <person name="Lefebvre S.C."/>
            <person name="Maumus F."/>
            <person name="Mayer C."/>
            <person name="Miller J."/>
            <person name="Monier A."/>
            <person name="Salamov A."/>
            <person name="Young J."/>
            <person name="Aguilar M."/>
            <person name="Claverie J.M."/>
            <person name="Frickenhaus S."/>
            <person name="Gonzalez K."/>
            <person name="Herman E.K."/>
            <person name="Lin Y.C."/>
            <person name="Napier J."/>
            <person name="Ogata H."/>
            <person name="Sarno A.F."/>
            <person name="Shmutz J."/>
            <person name="Schroeder D."/>
            <person name="de Vargas C."/>
            <person name="Verret F."/>
            <person name="von Dassow P."/>
            <person name="Valentin K."/>
            <person name="Van de Peer Y."/>
            <person name="Wheeler G."/>
            <person name="Dacks J.B."/>
            <person name="Delwiche C.F."/>
            <person name="Dyhrman S.T."/>
            <person name="Glockner G."/>
            <person name="John U."/>
            <person name="Richards T."/>
            <person name="Worden A.Z."/>
            <person name="Zhang X."/>
            <person name="Grigoriev I.V."/>
            <person name="Allen A.E."/>
            <person name="Bidle K."/>
            <person name="Borodovsky M."/>
            <person name="Bowler C."/>
            <person name="Brownlee C."/>
            <person name="Cock J.M."/>
            <person name="Elias M."/>
            <person name="Gladyshev V.N."/>
            <person name="Groth M."/>
            <person name="Guda C."/>
            <person name="Hadaegh A."/>
            <person name="Iglesias-Rodriguez M.D."/>
            <person name="Jenkins J."/>
            <person name="Jones B.M."/>
            <person name="Lawson T."/>
            <person name="Leese F."/>
            <person name="Lindquist E."/>
            <person name="Lobanov A."/>
            <person name="Lomsadze A."/>
            <person name="Malik S.B."/>
            <person name="Marsh M.E."/>
            <person name="Mackinder L."/>
            <person name="Mock T."/>
            <person name="Mueller-Roeber B."/>
            <person name="Pagarete A."/>
            <person name="Parker M."/>
            <person name="Probert I."/>
            <person name="Quesneville H."/>
            <person name="Raines C."/>
            <person name="Rensing S.A."/>
            <person name="Riano-Pachon D.M."/>
            <person name="Richier S."/>
            <person name="Rokitta S."/>
            <person name="Shiraiwa Y."/>
            <person name="Soanes D.M."/>
            <person name="van der Giezen M."/>
            <person name="Wahlund T.M."/>
            <person name="Williams B."/>
            <person name="Wilson W."/>
            <person name="Wolfe G."/>
            <person name="Wurch L.L."/>
        </authorList>
    </citation>
    <scope>NUCLEOTIDE SEQUENCE</scope>
</reference>